<keyword evidence="3" id="KW-0349">Heme</keyword>
<evidence type="ECO:0000259" key="5">
    <source>
        <dbReference type="PROSITE" id="PS51007"/>
    </source>
</evidence>
<dbReference type="EMBL" id="BAAAEW010000025">
    <property type="protein sequence ID" value="GAA0758355.1"/>
    <property type="molecule type" value="Genomic_DNA"/>
</dbReference>
<feature type="signal peptide" evidence="4">
    <location>
        <begin position="1"/>
        <end position="28"/>
    </location>
</feature>
<keyword evidence="1 3" id="KW-0479">Metal-binding</keyword>
<evidence type="ECO:0000256" key="2">
    <source>
        <dbReference type="ARBA" id="ARBA00023004"/>
    </source>
</evidence>
<name>A0ABN1K971_9BURK</name>
<dbReference type="InterPro" id="IPR009056">
    <property type="entry name" value="Cyt_c-like_dom"/>
</dbReference>
<keyword evidence="2 3" id="KW-0408">Iron</keyword>
<evidence type="ECO:0000256" key="4">
    <source>
        <dbReference type="SAM" id="SignalP"/>
    </source>
</evidence>
<comment type="caution">
    <text evidence="6">The sequence shown here is derived from an EMBL/GenBank/DDBJ whole genome shotgun (WGS) entry which is preliminary data.</text>
</comment>
<dbReference type="PROSITE" id="PS51007">
    <property type="entry name" value="CYTC"/>
    <property type="match status" value="1"/>
</dbReference>
<feature type="chain" id="PRO_5046218598" evidence="4">
    <location>
        <begin position="29"/>
        <end position="449"/>
    </location>
</feature>
<protein>
    <submittedName>
        <fullName evidence="6">Cytochrome c</fullName>
    </submittedName>
</protein>
<sequence>MTLLSSFRRCAALLGLAAGLMAAGSSQAVPSYARQTGQDCVACHVGGFGPQLTPFGVKFKMGGYTDTDGQSGKVPLSGMVVGSFTHTGKDQAEAPAPGSRLNDNRTLDEASLFIAGKLADQLGSFMQITYDGVGKSSSLDQMDLRFAHVTDIGGKDLILGATLNNNPGVQDPFNTLPVWSFPYAGSPLGFGGVETGTLINGGLEQHVLGLTGYAFYDNSWYAELGAYRGLSRTAQERMSLGTADDPGRVAGNTAYWRLAWFKDLKRQAWSAGVFGFNAGIQPDRLSGGPTNRYHDLGVDAQYQFLGTRDHIFTVQGSHIWERQSRDAMLAAGEASHAGGYLRETKLNASYTWLQTWGFSVGRFLTTGDSDATLYSANAHNKPNTQGTTFQADWTPWGKEGSWLAPWANLRLGAQYTAYSEYNGAARNYDGSGRKASDNNTLFLFAWTSF</sequence>
<organism evidence="6 7">
    <name type="scientific">Ideonella azotifigens</name>
    <dbReference type="NCBI Taxonomy" id="513160"/>
    <lineage>
        <taxon>Bacteria</taxon>
        <taxon>Pseudomonadati</taxon>
        <taxon>Pseudomonadota</taxon>
        <taxon>Betaproteobacteria</taxon>
        <taxon>Burkholderiales</taxon>
        <taxon>Sphaerotilaceae</taxon>
        <taxon>Ideonella</taxon>
    </lineage>
</organism>
<evidence type="ECO:0000313" key="6">
    <source>
        <dbReference type="EMBL" id="GAA0758355.1"/>
    </source>
</evidence>
<keyword evidence="7" id="KW-1185">Reference proteome</keyword>
<gene>
    <name evidence="6" type="ORF">GCM10009107_38790</name>
</gene>
<evidence type="ECO:0000313" key="7">
    <source>
        <dbReference type="Proteomes" id="UP001500279"/>
    </source>
</evidence>
<proteinExistence type="predicted"/>
<evidence type="ECO:0000256" key="3">
    <source>
        <dbReference type="PROSITE-ProRule" id="PRU00433"/>
    </source>
</evidence>
<dbReference type="RefSeq" id="WP_141289256.1">
    <property type="nucleotide sequence ID" value="NZ_BAAAEW010000025.1"/>
</dbReference>
<dbReference type="Proteomes" id="UP001500279">
    <property type="component" value="Unassembled WGS sequence"/>
</dbReference>
<keyword evidence="4" id="KW-0732">Signal</keyword>
<reference evidence="6 7" key="1">
    <citation type="journal article" date="2019" name="Int. J. Syst. Evol. Microbiol.">
        <title>The Global Catalogue of Microorganisms (GCM) 10K type strain sequencing project: providing services to taxonomists for standard genome sequencing and annotation.</title>
        <authorList>
            <consortium name="The Broad Institute Genomics Platform"/>
            <consortium name="The Broad Institute Genome Sequencing Center for Infectious Disease"/>
            <person name="Wu L."/>
            <person name="Ma J."/>
        </authorList>
    </citation>
    <scope>NUCLEOTIDE SEQUENCE [LARGE SCALE GENOMIC DNA]</scope>
    <source>
        <strain evidence="6 7">JCM 15503</strain>
    </source>
</reference>
<evidence type="ECO:0000256" key="1">
    <source>
        <dbReference type="ARBA" id="ARBA00022723"/>
    </source>
</evidence>
<accession>A0ABN1K971</accession>
<feature type="domain" description="Cytochrome c" evidence="5">
    <location>
        <begin position="19"/>
        <end position="117"/>
    </location>
</feature>